<dbReference type="GO" id="GO:0005524">
    <property type="term" value="F:ATP binding"/>
    <property type="evidence" value="ECO:0007669"/>
    <property type="project" value="UniProtKB-KW"/>
</dbReference>
<comment type="subcellular location">
    <subcellularLocation>
        <location evidence="1">Cytoplasm</location>
    </subcellularLocation>
</comment>
<dbReference type="Pfam" id="PF02367">
    <property type="entry name" value="TsaE"/>
    <property type="match status" value="1"/>
</dbReference>
<dbReference type="AlphaFoldDB" id="A0A077USZ2"/>
<dbReference type="Gene3D" id="3.40.50.300">
    <property type="entry name" value="P-loop containing nucleotide triphosphate hydrolases"/>
    <property type="match status" value="1"/>
</dbReference>
<evidence type="ECO:0000313" key="11">
    <source>
        <dbReference type="EMBL" id="CDR29016.1"/>
    </source>
</evidence>
<evidence type="ECO:0000256" key="10">
    <source>
        <dbReference type="ARBA" id="ARBA00032441"/>
    </source>
</evidence>
<dbReference type="GO" id="GO:0005737">
    <property type="term" value="C:cytoplasm"/>
    <property type="evidence" value="ECO:0007669"/>
    <property type="project" value="UniProtKB-SubCell"/>
</dbReference>
<evidence type="ECO:0000256" key="9">
    <source>
        <dbReference type="ARBA" id="ARBA00022842"/>
    </source>
</evidence>
<dbReference type="GO" id="GO:0002949">
    <property type="term" value="P:tRNA threonylcarbamoyladenosine modification"/>
    <property type="evidence" value="ECO:0007669"/>
    <property type="project" value="InterPro"/>
</dbReference>
<evidence type="ECO:0000256" key="1">
    <source>
        <dbReference type="ARBA" id="ARBA00004496"/>
    </source>
</evidence>
<protein>
    <recommendedName>
        <fullName evidence="3">tRNA threonylcarbamoyladenosine biosynthesis protein TsaE</fullName>
    </recommendedName>
    <alternativeName>
        <fullName evidence="10">t(6)A37 threonylcarbamoyladenosine biosynthesis protein TsaE</fullName>
    </alternativeName>
</protein>
<keyword evidence="4" id="KW-0963">Cytoplasm</keyword>
<dbReference type="PANTHER" id="PTHR33540">
    <property type="entry name" value="TRNA THREONYLCARBAMOYLADENOSINE BIOSYNTHESIS PROTEIN TSAE"/>
    <property type="match status" value="1"/>
</dbReference>
<dbReference type="Proteomes" id="UP000044616">
    <property type="component" value="Unassembled WGS sequence"/>
</dbReference>
<name>A0A077USZ2_9STAP</name>
<keyword evidence="6" id="KW-0479">Metal-binding</keyword>
<dbReference type="GO" id="GO:0046872">
    <property type="term" value="F:metal ion binding"/>
    <property type="evidence" value="ECO:0007669"/>
    <property type="project" value="UniProtKB-KW"/>
</dbReference>
<dbReference type="NCBIfam" id="TIGR00150">
    <property type="entry name" value="T6A_YjeE"/>
    <property type="match status" value="1"/>
</dbReference>
<accession>A0A077USZ2</accession>
<dbReference type="PANTHER" id="PTHR33540:SF2">
    <property type="entry name" value="TRNA THREONYLCARBAMOYLADENOSINE BIOSYNTHESIS PROTEIN TSAE"/>
    <property type="match status" value="1"/>
</dbReference>
<gene>
    <name evidence="11" type="primary">ydiB</name>
    <name evidence="11" type="ORF">ERS140147_02205</name>
</gene>
<evidence type="ECO:0000256" key="3">
    <source>
        <dbReference type="ARBA" id="ARBA00019010"/>
    </source>
</evidence>
<evidence type="ECO:0000256" key="2">
    <source>
        <dbReference type="ARBA" id="ARBA00007599"/>
    </source>
</evidence>
<dbReference type="SUPFAM" id="SSF52540">
    <property type="entry name" value="P-loop containing nucleoside triphosphate hydrolases"/>
    <property type="match status" value="1"/>
</dbReference>
<evidence type="ECO:0000313" key="12">
    <source>
        <dbReference type="Proteomes" id="UP000044616"/>
    </source>
</evidence>
<dbReference type="GO" id="GO:0016787">
    <property type="term" value="F:hydrolase activity"/>
    <property type="evidence" value="ECO:0007669"/>
    <property type="project" value="UniProtKB-KW"/>
</dbReference>
<dbReference type="InterPro" id="IPR027417">
    <property type="entry name" value="P-loop_NTPase"/>
</dbReference>
<evidence type="ECO:0000256" key="8">
    <source>
        <dbReference type="ARBA" id="ARBA00022840"/>
    </source>
</evidence>
<dbReference type="FunFam" id="3.40.50.300:FF:000777">
    <property type="entry name" value="tRNA (N6-adenosine(37)-N6)-threonylcarbamoyltransferase complex ATPase TsaE"/>
    <property type="match status" value="1"/>
</dbReference>
<evidence type="ECO:0000256" key="6">
    <source>
        <dbReference type="ARBA" id="ARBA00022723"/>
    </source>
</evidence>
<sequence>MFSKFCRTVRVSAENPAFGTPLIGFPEHKNFMSQPHIIGESTLIKINSLDEMNQFAMFLVEQLKCGDLILLNGDLGAGKTTLTQFIGKALGVKRTINSPTFNIIKSYKGTNLKLHHMDCYRLEDSEEDLGFDEFFEDRAITVIEWSQFIKDLLPANHLTINITTLSETSREIELIALGEHYEIIKEEIEHEFAAH</sequence>
<keyword evidence="5" id="KW-0819">tRNA processing</keyword>
<comment type="similarity">
    <text evidence="2">Belongs to the TsaE family.</text>
</comment>
<proteinExistence type="inferred from homology"/>
<evidence type="ECO:0000256" key="7">
    <source>
        <dbReference type="ARBA" id="ARBA00022741"/>
    </source>
</evidence>
<keyword evidence="7" id="KW-0547">Nucleotide-binding</keyword>
<reference evidence="11 12" key="1">
    <citation type="submission" date="2014-05" db="EMBL/GenBank/DDBJ databases">
        <authorList>
            <person name="Aslett A.Martin."/>
            <person name="De Silva Nishadi"/>
        </authorList>
    </citation>
    <scope>NUCLEOTIDE SEQUENCE [LARGE SCALE GENOMIC DNA]</scope>
</reference>
<organism evidence="11 12">
    <name type="scientific">Staphylococcus schweitzeri</name>
    <dbReference type="NCBI Taxonomy" id="1654388"/>
    <lineage>
        <taxon>Bacteria</taxon>
        <taxon>Bacillati</taxon>
        <taxon>Bacillota</taxon>
        <taxon>Bacilli</taxon>
        <taxon>Bacillales</taxon>
        <taxon>Staphylococcaceae</taxon>
        <taxon>Staphylococcus</taxon>
    </lineage>
</organism>
<dbReference type="EMBL" id="CCEH01000022">
    <property type="protein sequence ID" value="CDR29016.1"/>
    <property type="molecule type" value="Genomic_DNA"/>
</dbReference>
<keyword evidence="9" id="KW-0460">Magnesium</keyword>
<evidence type="ECO:0000256" key="5">
    <source>
        <dbReference type="ARBA" id="ARBA00022694"/>
    </source>
</evidence>
<evidence type="ECO:0000256" key="4">
    <source>
        <dbReference type="ARBA" id="ARBA00022490"/>
    </source>
</evidence>
<dbReference type="InterPro" id="IPR003442">
    <property type="entry name" value="T6A_TsaE"/>
</dbReference>
<keyword evidence="8" id="KW-0067">ATP-binding</keyword>
<keyword evidence="11" id="KW-0378">Hydrolase</keyword>